<dbReference type="AlphaFoldDB" id="A0AA48K7Y0"/>
<dbReference type="InterPro" id="IPR023346">
    <property type="entry name" value="Lysozyme-like_dom_sf"/>
</dbReference>
<dbReference type="GO" id="GO:0004568">
    <property type="term" value="F:chitinase activity"/>
    <property type="evidence" value="ECO:0007669"/>
    <property type="project" value="InterPro"/>
</dbReference>
<reference evidence="3" key="1">
    <citation type="journal article" date="2023" name="Int. J. Syst. Evol. Microbiol.">
        <title>Mesoterricola silvestris gen. nov., sp. nov., Mesoterricola sediminis sp. nov., Geothrix oryzae sp. nov., Geothrix edaphica sp. nov., Geothrix rubra sp. nov., and Geothrix limicola sp. nov., six novel members of Acidobacteriota isolated from soils.</title>
        <authorList>
            <person name="Itoh H."/>
            <person name="Sugisawa Y."/>
            <person name="Mise K."/>
            <person name="Xu Z."/>
            <person name="Kuniyasu M."/>
            <person name="Ushijima N."/>
            <person name="Kawano K."/>
            <person name="Kobayashi E."/>
            <person name="Shiratori Y."/>
            <person name="Masuda Y."/>
            <person name="Senoo K."/>
        </authorList>
    </citation>
    <scope>NUCLEOTIDE SEQUENCE [LARGE SCALE GENOMIC DNA]</scope>
    <source>
        <strain evidence="3">W79</strain>
    </source>
</reference>
<dbReference type="InterPro" id="IPR000726">
    <property type="entry name" value="Glyco_hydro_19_cat"/>
</dbReference>
<dbReference type="EMBL" id="AP027080">
    <property type="protein sequence ID" value="BDU72379.1"/>
    <property type="molecule type" value="Genomic_DNA"/>
</dbReference>
<dbReference type="GO" id="GO:0016998">
    <property type="term" value="P:cell wall macromolecule catabolic process"/>
    <property type="evidence" value="ECO:0007669"/>
    <property type="project" value="InterPro"/>
</dbReference>
<dbReference type="Proteomes" id="UP001238179">
    <property type="component" value="Chromosome"/>
</dbReference>
<feature type="domain" description="Glycoside hydrolase family 19 catalytic" evidence="1">
    <location>
        <begin position="72"/>
        <end position="130"/>
    </location>
</feature>
<sequence>MPLSATQIVSALKAPQAAVEAHWPLIVAALREFGIDTHLVRVAAAATIQVECPSWVPCREIHAKQERQPDLWRAQERYWPSGFYGRGFIQTTWQENYEKTGAALKVDLLADPDLLLDPTIAARALAHFMSQHGICEAANARQWIRVRARINGINRQTGLPNGIKPFSAAVDALMEVPSA</sequence>
<evidence type="ECO:0000259" key="1">
    <source>
        <dbReference type="Pfam" id="PF00182"/>
    </source>
</evidence>
<dbReference type="GO" id="GO:0006032">
    <property type="term" value="P:chitin catabolic process"/>
    <property type="evidence" value="ECO:0007669"/>
    <property type="project" value="InterPro"/>
</dbReference>
<gene>
    <name evidence="2" type="ORF">METEAL_15530</name>
</gene>
<dbReference type="RefSeq" id="WP_316415280.1">
    <property type="nucleotide sequence ID" value="NZ_AP027080.1"/>
</dbReference>
<dbReference type="Gene3D" id="1.10.530.10">
    <property type="match status" value="1"/>
</dbReference>
<evidence type="ECO:0000313" key="3">
    <source>
        <dbReference type="Proteomes" id="UP001238179"/>
    </source>
</evidence>
<dbReference type="SUPFAM" id="SSF53955">
    <property type="entry name" value="Lysozyme-like"/>
    <property type="match status" value="1"/>
</dbReference>
<keyword evidence="3" id="KW-1185">Reference proteome</keyword>
<accession>A0AA48K7Y0</accession>
<name>A0AA48K7Y0_9BACT</name>
<dbReference type="KEGG" id="msil:METEAL_15530"/>
<organism evidence="2 3">
    <name type="scientific">Mesoterricola silvestris</name>
    <dbReference type="NCBI Taxonomy" id="2927979"/>
    <lineage>
        <taxon>Bacteria</taxon>
        <taxon>Pseudomonadati</taxon>
        <taxon>Acidobacteriota</taxon>
        <taxon>Holophagae</taxon>
        <taxon>Holophagales</taxon>
        <taxon>Holophagaceae</taxon>
        <taxon>Mesoterricola</taxon>
    </lineage>
</organism>
<proteinExistence type="predicted"/>
<protein>
    <recommendedName>
        <fullName evidence="1">Glycoside hydrolase family 19 catalytic domain-containing protein</fullName>
    </recommendedName>
</protein>
<evidence type="ECO:0000313" key="2">
    <source>
        <dbReference type="EMBL" id="BDU72379.1"/>
    </source>
</evidence>
<dbReference type="Pfam" id="PF00182">
    <property type="entry name" value="Glyco_hydro_19"/>
    <property type="match status" value="1"/>
</dbReference>